<name>A0A843WKK2_COLES</name>
<evidence type="ECO:0000256" key="8">
    <source>
        <dbReference type="ARBA" id="ARBA00048679"/>
    </source>
</evidence>
<evidence type="ECO:0000256" key="5">
    <source>
        <dbReference type="ARBA" id="ARBA00022777"/>
    </source>
</evidence>
<dbReference type="SUPFAM" id="SSF56112">
    <property type="entry name" value="Protein kinase-like (PK-like)"/>
    <property type="match status" value="1"/>
</dbReference>
<evidence type="ECO:0000256" key="9">
    <source>
        <dbReference type="SAM" id="MobiDB-lite"/>
    </source>
</evidence>
<gene>
    <name evidence="11" type="ORF">Taro_043917</name>
</gene>
<dbReference type="GO" id="GO:0005886">
    <property type="term" value="C:plasma membrane"/>
    <property type="evidence" value="ECO:0007669"/>
    <property type="project" value="TreeGrafter"/>
</dbReference>
<dbReference type="PANTHER" id="PTHR27002">
    <property type="entry name" value="RECEPTOR-LIKE SERINE/THREONINE-PROTEIN KINASE SD1-8"/>
    <property type="match status" value="1"/>
</dbReference>
<dbReference type="EC" id="2.7.11.1" evidence="1"/>
<dbReference type="PROSITE" id="PS50011">
    <property type="entry name" value="PROTEIN_KINASE_DOM"/>
    <property type="match status" value="1"/>
</dbReference>
<keyword evidence="12" id="KW-1185">Reference proteome</keyword>
<feature type="domain" description="Protein kinase" evidence="10">
    <location>
        <begin position="1"/>
        <end position="325"/>
    </location>
</feature>
<dbReference type="PROSITE" id="PS00108">
    <property type="entry name" value="PROTEIN_KINASE_ST"/>
    <property type="match status" value="1"/>
</dbReference>
<evidence type="ECO:0000259" key="10">
    <source>
        <dbReference type="PROSITE" id="PS50011"/>
    </source>
</evidence>
<keyword evidence="2" id="KW-0723">Serine/threonine-protein kinase</keyword>
<evidence type="ECO:0000256" key="4">
    <source>
        <dbReference type="ARBA" id="ARBA00022741"/>
    </source>
</evidence>
<evidence type="ECO:0000256" key="1">
    <source>
        <dbReference type="ARBA" id="ARBA00012513"/>
    </source>
</evidence>
<dbReference type="Pfam" id="PF00069">
    <property type="entry name" value="Pkinase"/>
    <property type="match status" value="1"/>
</dbReference>
<dbReference type="InterPro" id="IPR000719">
    <property type="entry name" value="Prot_kinase_dom"/>
</dbReference>
<protein>
    <recommendedName>
        <fullName evidence="1">non-specific serine/threonine protein kinase</fullName>
        <ecNumber evidence="1">2.7.11.1</ecNumber>
    </recommendedName>
</protein>
<dbReference type="OrthoDB" id="4062651at2759"/>
<dbReference type="GO" id="GO:0005524">
    <property type="term" value="F:ATP binding"/>
    <property type="evidence" value="ECO:0007669"/>
    <property type="project" value="UniProtKB-KW"/>
</dbReference>
<dbReference type="AlphaFoldDB" id="A0A843WKK2"/>
<feature type="region of interest" description="Disordered" evidence="9">
    <location>
        <begin position="1"/>
        <end position="22"/>
    </location>
</feature>
<dbReference type="InterPro" id="IPR008271">
    <property type="entry name" value="Ser/Thr_kinase_AS"/>
</dbReference>
<sequence length="357" mass="39420">MKVVTSPLSPMPSSLSSSSPSPSIVEGEGSIVSRHATAAAIVVAVLPPLQRCRHRRAIIRRCLSSLLPLYLCCTKEEGRGLPLVPPRRCLSATVPPSHCHHRAYCSSMHHHTKLVAVSNKIAFANPKTPVYSRLSQGKVWNATRQGVLMCLDFILGIARDLLYLHHDSRLKIIHRDLKASNVLLDEASNPKISDFGTARIFGANQHADNTKRVIGTYGYMSPEYAINEIISIKSDVFSFGVIALEALSGVRSWRIYKVEPHLNLLSLVNHMVASSSHESELSRCIQVGLLCVQEYARDRPAMCEVLTILCNESSSLPRPKKRSFLVFRSPTSTEISSSRNQESSTTNELTNTSILGR</sequence>
<keyword evidence="6" id="KW-0067">ATP-binding</keyword>
<comment type="caution">
    <text evidence="11">The sequence shown here is derived from an EMBL/GenBank/DDBJ whole genome shotgun (WGS) entry which is preliminary data.</text>
</comment>
<dbReference type="EMBL" id="NMUH01004842">
    <property type="protein sequence ID" value="MQM11012.1"/>
    <property type="molecule type" value="Genomic_DNA"/>
</dbReference>
<evidence type="ECO:0000256" key="6">
    <source>
        <dbReference type="ARBA" id="ARBA00022840"/>
    </source>
</evidence>
<reference evidence="11" key="1">
    <citation type="submission" date="2017-07" db="EMBL/GenBank/DDBJ databases">
        <title>Taro Niue Genome Assembly and Annotation.</title>
        <authorList>
            <person name="Atibalentja N."/>
            <person name="Keating K."/>
            <person name="Fields C.J."/>
        </authorList>
    </citation>
    <scope>NUCLEOTIDE SEQUENCE</scope>
    <source>
        <strain evidence="11">Niue_2</strain>
        <tissue evidence="11">Leaf</tissue>
    </source>
</reference>
<dbReference type="FunFam" id="1.10.510.10:FF:001023">
    <property type="entry name" value="Os07g0541700 protein"/>
    <property type="match status" value="1"/>
</dbReference>
<feature type="compositionally biased region" description="Low complexity" evidence="9">
    <location>
        <begin position="342"/>
        <end position="357"/>
    </location>
</feature>
<dbReference type="InterPro" id="IPR011009">
    <property type="entry name" value="Kinase-like_dom_sf"/>
</dbReference>
<evidence type="ECO:0000256" key="3">
    <source>
        <dbReference type="ARBA" id="ARBA00022679"/>
    </source>
</evidence>
<comment type="catalytic activity">
    <reaction evidence="7">
        <text>L-threonyl-[protein] + ATP = O-phospho-L-threonyl-[protein] + ADP + H(+)</text>
        <dbReference type="Rhea" id="RHEA:46608"/>
        <dbReference type="Rhea" id="RHEA-COMP:11060"/>
        <dbReference type="Rhea" id="RHEA-COMP:11605"/>
        <dbReference type="ChEBI" id="CHEBI:15378"/>
        <dbReference type="ChEBI" id="CHEBI:30013"/>
        <dbReference type="ChEBI" id="CHEBI:30616"/>
        <dbReference type="ChEBI" id="CHEBI:61977"/>
        <dbReference type="ChEBI" id="CHEBI:456216"/>
        <dbReference type="EC" id="2.7.11.1"/>
    </reaction>
</comment>
<keyword evidence="4" id="KW-0547">Nucleotide-binding</keyword>
<proteinExistence type="predicted"/>
<feature type="region of interest" description="Disordered" evidence="9">
    <location>
        <begin position="335"/>
        <end position="357"/>
    </location>
</feature>
<keyword evidence="3" id="KW-0808">Transferase</keyword>
<accession>A0A843WKK2</accession>
<evidence type="ECO:0000313" key="12">
    <source>
        <dbReference type="Proteomes" id="UP000652761"/>
    </source>
</evidence>
<keyword evidence="5" id="KW-0418">Kinase</keyword>
<organism evidence="11 12">
    <name type="scientific">Colocasia esculenta</name>
    <name type="common">Wild taro</name>
    <name type="synonym">Arum esculentum</name>
    <dbReference type="NCBI Taxonomy" id="4460"/>
    <lineage>
        <taxon>Eukaryota</taxon>
        <taxon>Viridiplantae</taxon>
        <taxon>Streptophyta</taxon>
        <taxon>Embryophyta</taxon>
        <taxon>Tracheophyta</taxon>
        <taxon>Spermatophyta</taxon>
        <taxon>Magnoliopsida</taxon>
        <taxon>Liliopsida</taxon>
        <taxon>Araceae</taxon>
        <taxon>Aroideae</taxon>
        <taxon>Colocasieae</taxon>
        <taxon>Colocasia</taxon>
    </lineage>
</organism>
<dbReference type="GO" id="GO:0004674">
    <property type="term" value="F:protein serine/threonine kinase activity"/>
    <property type="evidence" value="ECO:0007669"/>
    <property type="project" value="UniProtKB-KW"/>
</dbReference>
<dbReference type="SMART" id="SM00220">
    <property type="entry name" value="S_TKc"/>
    <property type="match status" value="1"/>
</dbReference>
<dbReference type="PANTHER" id="PTHR27002:SF1095">
    <property type="entry name" value="G-TYPE LECTIN S-RECEPTOR-LIKE SERINE_THREONINE-PROTEIN KINASE RKS1"/>
    <property type="match status" value="1"/>
</dbReference>
<comment type="catalytic activity">
    <reaction evidence="8">
        <text>L-seryl-[protein] + ATP = O-phospho-L-seryl-[protein] + ADP + H(+)</text>
        <dbReference type="Rhea" id="RHEA:17989"/>
        <dbReference type="Rhea" id="RHEA-COMP:9863"/>
        <dbReference type="Rhea" id="RHEA-COMP:11604"/>
        <dbReference type="ChEBI" id="CHEBI:15378"/>
        <dbReference type="ChEBI" id="CHEBI:29999"/>
        <dbReference type="ChEBI" id="CHEBI:30616"/>
        <dbReference type="ChEBI" id="CHEBI:83421"/>
        <dbReference type="ChEBI" id="CHEBI:456216"/>
        <dbReference type="EC" id="2.7.11.1"/>
    </reaction>
</comment>
<dbReference type="Proteomes" id="UP000652761">
    <property type="component" value="Unassembled WGS sequence"/>
</dbReference>
<dbReference type="Gene3D" id="1.10.510.10">
    <property type="entry name" value="Transferase(Phosphotransferase) domain 1"/>
    <property type="match status" value="1"/>
</dbReference>
<evidence type="ECO:0000256" key="7">
    <source>
        <dbReference type="ARBA" id="ARBA00047899"/>
    </source>
</evidence>
<evidence type="ECO:0000313" key="11">
    <source>
        <dbReference type="EMBL" id="MQM11012.1"/>
    </source>
</evidence>
<evidence type="ECO:0000256" key="2">
    <source>
        <dbReference type="ARBA" id="ARBA00022527"/>
    </source>
</evidence>